<evidence type="ECO:0000256" key="5">
    <source>
        <dbReference type="ARBA" id="ARBA00022846"/>
    </source>
</evidence>
<evidence type="ECO:0000256" key="9">
    <source>
        <dbReference type="ARBA" id="ARBA00023273"/>
    </source>
</evidence>
<comment type="similarity">
    <text evidence="3">Belongs to the DRC7 family.</text>
</comment>
<feature type="coiled-coil region" evidence="13">
    <location>
        <begin position="648"/>
        <end position="720"/>
    </location>
</feature>
<dbReference type="GO" id="GO:0031514">
    <property type="term" value="C:motile cilium"/>
    <property type="evidence" value="ECO:0007669"/>
    <property type="project" value="UniProtKB-SubCell"/>
</dbReference>
<feature type="region of interest" description="Disordered" evidence="14">
    <location>
        <begin position="1629"/>
        <end position="1648"/>
    </location>
</feature>
<keyword evidence="4" id="KW-0963">Cytoplasm</keyword>
<keyword evidence="7" id="KW-0969">Cilium</keyword>
<feature type="region of interest" description="Disordered" evidence="14">
    <location>
        <begin position="1836"/>
        <end position="1858"/>
    </location>
</feature>
<dbReference type="Pfam" id="PF16018">
    <property type="entry name" value="Anillin_N"/>
    <property type="match status" value="1"/>
</dbReference>
<evidence type="ECO:0000259" key="15">
    <source>
        <dbReference type="PROSITE" id="PS50003"/>
    </source>
</evidence>
<dbReference type="Gene3D" id="3.10.620.30">
    <property type="match status" value="1"/>
</dbReference>
<dbReference type="Pfam" id="PF24671">
    <property type="entry name" value="DRC7_C"/>
    <property type="match status" value="1"/>
</dbReference>
<evidence type="ECO:0000256" key="6">
    <source>
        <dbReference type="ARBA" id="ARBA00023054"/>
    </source>
</evidence>
<comment type="function">
    <text evidence="11">Required for cytokinesis. Essential for the structural integrity of the cleavage furrow and for completion of cleavage furrow ingression. Plays a role in bleb assembly during metaphase and anaphase of mitosis. May play a significant role in podocyte cell migration.</text>
</comment>
<evidence type="ECO:0000256" key="3">
    <source>
        <dbReference type="ARBA" id="ARBA00010738"/>
    </source>
</evidence>
<keyword evidence="17" id="KW-1185">Reference proteome</keyword>
<dbReference type="GO" id="GO:0030317">
    <property type="term" value="P:flagellated sperm motility"/>
    <property type="evidence" value="ECO:0007669"/>
    <property type="project" value="TreeGrafter"/>
</dbReference>
<sequence length="1858" mass="212082">MMEELQEREAPLGEISENMGIEQADQELQELEESLSKIQVTASQITLCVDKPEINLSEFSSSYTENTPKEKLLLSFAENFRYQYCHLYQDRKPLFLNPMNECGVEKFVSTTLRPTLLPYTEMYSWDGCASFVSDYLRMVPLDPPIDPPPVLYSPSTVLKKQKGTCFDFANLLCSLLLGAGFDAYCVSGYAVKEICLRDQSCQECPLLEKHEQGAASEKNAPQRKYAVKPARDLRSGFELQQLERKEAEVLAAHEKKRLETEKLEAERQQPPPDPLLGLRVHCWVLVLAGRREVPENFYIDPLSGRSFGTKDESFLGIESIWNHQNYWVNMQNCRYGCKELTFDLGDPVKWEFLLFGTGKPLLLIPDMEEIDDEEEKEEPKVFDMPPSWVEKIEISPKDMETRCPGGRKVVQYRKAKLEKFAPYLIRGGLVTRLSTFRDIECTKVLEVKEYFQHRQDHLEKRELNKGSGVTVEHFGPGRSHALKSHRYLIPVPETERQMDFYSKARADGLARRVETSSEMTETFENRPDFLYYRHVLFGKRLKKLAPANSNDPVTRSILKITECFHRNREKIANEDVAKKVFLISELRIQLTYHREDDLIVPSWREFVKPPTSEDKRDQSVIYTPDMATTFQVNPTEKHSKNLFLYETLISLLKEEAQAKQQVKESEIEVREILSQRNQEEIVSELTISVYDTARNEKARTHREEMEREEYEERLRQAEKELDFLAPFLTRMGEPENLSRQMALQLREECLTDLKQRLIDKANLIQARFEKETQELQKKQQWYQQNQMSMTKEDEDAYLSYCSDTMFRIHILELRLNSQKILGLDKRSKTEERVAAVSSTIQKIVERTHARQLALDKKAEQIGQEKMGMIRQPMKRLRDLQSESGDNKEEVHSVSQDSSKRCCYEVVGDENLNPKEKMLSPSKSCRRFAEMEVKPDTPALTSVKTRMNKLATLRRQWDSQDDADCPSPVYSSSHTPAALQVKLVSKPVVSKGRIGRLADLASAIGSWEDDFSTPSKKFNTGKEHLVESVVQPVLEFPSKHEDYEDIQGLPDEGNEDSELQLRHSVTDSNAFRSVLEKFESNPRQVEPSPASHRPRSLSSSTRAIQERLLNDTTPSLSMASLLRKEREEELSLVRMQPNKENLWLRKNGAGSGFRETIGTEESKVGKQETLDSSSKYHLNQSVDKVEVSSIEVKLRSFSSESLLISEDGVDPAGEVEKEELTEKGFRSLKKVTFAPETVIHLPCVKLDSQESEMEEVDTVLGEELSSQEEEINSSEVIDQIFEGLLDDDEEVEETDKDVEMKMKEVTEIESREGSMETQPESKEESLETEKIVISEQDQQEGNMLTEMKESEEWNNVDEKDDELTIPTSILSPLAKSVEAIVTPMRLVLCDLAEPIPFFQDLGQESDAHPAEETAPMYSIDAYRTLRRSAAYQSVTPVNRRKAFERALGSLSLNLKEKIKMLNGEIGTLQTIIQQASQALNCCTDEEHGKGSLEEAEAEKLLLVSSEKRLSLLSELSHLKGMGSQQQGTEPSTKEPCRGTLSISNLRLPLNVEFVSSALAKTGKPSHYFFVLIRYGSSNIVSTPLATAVDAQKGDTIAFPTSITLQDIHSNFEIDVEVYSLAKMGHSLTFEKRRPSKSKKSSNNSPAANIPAVTNTVRTSNFSLVGSHKITLASLGRNKFLLDKVPFLSPLEGNIHLRLECQIHSTIEHKGFLTMFEDVHGFGAWHRRWFSFNGKCVSYWNYPDDEGSKEAIGCINLTNCTSKEVESVKRDSCARPNTFELITARPQQKDNRKTVSQVHNTVFFKSWFSADTKEERAEWMEKLNQALLNLRTWQPVLSDQRPQQGRQDGSSFSSSRESVL</sequence>
<dbReference type="InterPro" id="IPR011993">
    <property type="entry name" value="PH-like_dom_sf"/>
</dbReference>
<evidence type="ECO:0000256" key="8">
    <source>
        <dbReference type="ARBA" id="ARBA00023212"/>
    </source>
</evidence>
<evidence type="ECO:0000313" key="16">
    <source>
        <dbReference type="EMBL" id="RXM29586.1"/>
    </source>
</evidence>
<dbReference type="PROSITE" id="PS50003">
    <property type="entry name" value="PH_DOMAIN"/>
    <property type="match status" value="1"/>
</dbReference>
<gene>
    <name evidence="16" type="ORF">EOD39_0504</name>
</gene>
<evidence type="ECO:0000256" key="1">
    <source>
        <dbReference type="ARBA" id="ARBA00004230"/>
    </source>
</evidence>
<name>A0A444U2Z9_ACIRT</name>
<evidence type="ECO:0000256" key="4">
    <source>
        <dbReference type="ARBA" id="ARBA00022490"/>
    </source>
</evidence>
<evidence type="ECO:0000256" key="7">
    <source>
        <dbReference type="ARBA" id="ARBA00023069"/>
    </source>
</evidence>
<dbReference type="PANTHER" id="PTHR35249">
    <property type="entry name" value="DYNEIN REGULATORY COMPLEX SUBUNIT 7"/>
    <property type="match status" value="1"/>
</dbReference>
<dbReference type="GO" id="GO:0032059">
    <property type="term" value="C:bleb"/>
    <property type="evidence" value="ECO:0007669"/>
    <property type="project" value="UniProtKB-SubCell"/>
</dbReference>
<dbReference type="SMART" id="SM00233">
    <property type="entry name" value="PH"/>
    <property type="match status" value="1"/>
</dbReference>
<feature type="domain" description="PH" evidence="15">
    <location>
        <begin position="1704"/>
        <end position="1826"/>
    </location>
</feature>
<feature type="compositionally biased region" description="Low complexity" evidence="14">
    <location>
        <begin position="1639"/>
        <end position="1648"/>
    </location>
</feature>
<keyword evidence="5" id="KW-0282">Flagellum</keyword>
<dbReference type="EMBL" id="SCEB01215439">
    <property type="protein sequence ID" value="RXM29586.1"/>
    <property type="molecule type" value="Genomic_DNA"/>
</dbReference>
<evidence type="ECO:0000313" key="17">
    <source>
        <dbReference type="Proteomes" id="UP000289886"/>
    </source>
</evidence>
<evidence type="ECO:0000256" key="10">
    <source>
        <dbReference type="ARBA" id="ARBA00043945"/>
    </source>
</evidence>
<dbReference type="SUPFAM" id="SSF50729">
    <property type="entry name" value="PH domain-like"/>
    <property type="match status" value="1"/>
</dbReference>
<protein>
    <recommendedName>
        <fullName evidence="12">Anillin</fullName>
    </recommendedName>
</protein>
<dbReference type="InterPro" id="IPR031970">
    <property type="entry name" value="Anillin_N"/>
</dbReference>
<dbReference type="InterPro" id="IPR038765">
    <property type="entry name" value="Papain-like_cys_pep_sf"/>
</dbReference>
<dbReference type="Pfam" id="PF08174">
    <property type="entry name" value="Anillin"/>
    <property type="match status" value="1"/>
</dbReference>
<dbReference type="SMR" id="A0A444U2Z9"/>
<feature type="region of interest" description="Disordered" evidence="14">
    <location>
        <begin position="1307"/>
        <end position="1326"/>
    </location>
</feature>
<dbReference type="FunFam" id="2.30.29.30:FF:000111">
    <property type="entry name" value="anillin isoform X1"/>
    <property type="match status" value="1"/>
</dbReference>
<accession>A0A444U2Z9</accession>
<dbReference type="Gene3D" id="2.30.29.30">
    <property type="entry name" value="Pleckstrin-homology domain (PH domain)/Phosphotyrosine-binding domain (PTB)"/>
    <property type="match status" value="1"/>
</dbReference>
<evidence type="ECO:0000256" key="12">
    <source>
        <dbReference type="ARBA" id="ARBA00071355"/>
    </source>
</evidence>
<evidence type="ECO:0000256" key="2">
    <source>
        <dbReference type="ARBA" id="ARBA00004430"/>
    </source>
</evidence>
<dbReference type="CDD" id="cd01263">
    <property type="entry name" value="PH_anillin"/>
    <property type="match status" value="1"/>
</dbReference>
<feature type="region of interest" description="Disordered" evidence="14">
    <location>
        <begin position="1077"/>
        <end position="1100"/>
    </location>
</feature>
<dbReference type="PANTHER" id="PTHR35249:SF2">
    <property type="entry name" value="DYNEIN REGULATORY COMPLEX SUBUNIT 7"/>
    <property type="match status" value="1"/>
</dbReference>
<dbReference type="Pfam" id="PF01841">
    <property type="entry name" value="Transglut_core"/>
    <property type="match status" value="1"/>
</dbReference>
<dbReference type="InterPro" id="IPR012966">
    <property type="entry name" value="AHD"/>
</dbReference>
<dbReference type="Pfam" id="PF24667">
    <property type="entry name" value="MORN_DRC7"/>
    <property type="match status" value="1"/>
</dbReference>
<dbReference type="InterPro" id="IPR056292">
    <property type="entry name" value="DRC7_C"/>
</dbReference>
<evidence type="ECO:0000256" key="13">
    <source>
        <dbReference type="SAM" id="Coils"/>
    </source>
</evidence>
<comment type="subcellular location">
    <subcellularLocation>
        <location evidence="10">Cell projection</location>
        <location evidence="10">Bleb</location>
    </subcellularLocation>
    <subcellularLocation>
        <location evidence="1">Cell projection</location>
        <location evidence="1">Cilium</location>
        <location evidence="1">Flagellum</location>
    </subcellularLocation>
    <subcellularLocation>
        <location evidence="2">Cytoplasm</location>
        <location evidence="2">Cytoskeleton</location>
        <location evidence="2">Cilium axoneme</location>
    </subcellularLocation>
</comment>
<dbReference type="GO" id="GO:0005930">
    <property type="term" value="C:axoneme"/>
    <property type="evidence" value="ECO:0007669"/>
    <property type="project" value="UniProtKB-SubCell"/>
</dbReference>
<dbReference type="InterPro" id="IPR037840">
    <property type="entry name" value="PH_Anillin"/>
</dbReference>
<evidence type="ECO:0000256" key="14">
    <source>
        <dbReference type="SAM" id="MobiDB-lite"/>
    </source>
</evidence>
<reference evidence="16 17" key="1">
    <citation type="submission" date="2019-01" db="EMBL/GenBank/DDBJ databases">
        <title>Draft Genome and Complete Hox-Cluster Characterization of the Sterlet Sturgeon (Acipenser ruthenus).</title>
        <authorList>
            <person name="Wei Q."/>
        </authorList>
    </citation>
    <scope>NUCLEOTIDE SEQUENCE [LARGE SCALE GENOMIC DNA]</scope>
    <source>
        <strain evidence="16">WHYD16114868_AA</strain>
        <tissue evidence="16">Blood</tissue>
    </source>
</reference>
<comment type="caution">
    <text evidence="16">The sequence shown here is derived from an EMBL/GenBank/DDBJ whole genome shotgun (WGS) entry which is preliminary data.</text>
</comment>
<keyword evidence="6 13" id="KW-0175">Coiled coil</keyword>
<keyword evidence="9" id="KW-0966">Cell projection</keyword>
<proteinExistence type="inferred from homology"/>
<evidence type="ECO:0000256" key="11">
    <source>
        <dbReference type="ARBA" id="ARBA00057106"/>
    </source>
</evidence>
<dbReference type="InterPro" id="IPR033551">
    <property type="entry name" value="DRC7/lobo"/>
</dbReference>
<keyword evidence="8" id="KW-0206">Cytoskeleton</keyword>
<dbReference type="InterPro" id="IPR056291">
    <property type="entry name" value="MORN_DRC7"/>
</dbReference>
<dbReference type="Proteomes" id="UP000289886">
    <property type="component" value="Unassembled WGS sequence"/>
</dbReference>
<dbReference type="InterPro" id="IPR002931">
    <property type="entry name" value="Transglutaminase-like"/>
</dbReference>
<dbReference type="InterPro" id="IPR001849">
    <property type="entry name" value="PH_domain"/>
</dbReference>
<dbReference type="SUPFAM" id="SSF54001">
    <property type="entry name" value="Cysteine proteinases"/>
    <property type="match status" value="1"/>
</dbReference>
<organism evidence="16 17">
    <name type="scientific">Acipenser ruthenus</name>
    <name type="common">Sterlet sturgeon</name>
    <dbReference type="NCBI Taxonomy" id="7906"/>
    <lineage>
        <taxon>Eukaryota</taxon>
        <taxon>Metazoa</taxon>
        <taxon>Chordata</taxon>
        <taxon>Craniata</taxon>
        <taxon>Vertebrata</taxon>
        <taxon>Euteleostomi</taxon>
        <taxon>Actinopterygii</taxon>
        <taxon>Chondrostei</taxon>
        <taxon>Acipenseriformes</taxon>
        <taxon>Acipenseridae</taxon>
        <taxon>Acipenser</taxon>
    </lineage>
</organism>
<dbReference type="Pfam" id="PF00169">
    <property type="entry name" value="PH"/>
    <property type="match status" value="1"/>
</dbReference>